<evidence type="ECO:0000256" key="3">
    <source>
        <dbReference type="SAM" id="MobiDB-lite"/>
    </source>
</evidence>
<dbReference type="Proteomes" id="UP000269692">
    <property type="component" value="Unassembled WGS sequence"/>
</dbReference>
<proteinExistence type="inferred from homology"/>
<dbReference type="GO" id="GO:0003676">
    <property type="term" value="F:nucleic acid binding"/>
    <property type="evidence" value="ECO:0007669"/>
    <property type="project" value="InterPro"/>
</dbReference>
<name>A0A3L7AL58_9HYPH</name>
<protein>
    <recommendedName>
        <fullName evidence="2">UPF0102 protein D9R14_07095</fullName>
    </recommendedName>
</protein>
<reference evidence="4 5" key="1">
    <citation type="submission" date="2018-10" db="EMBL/GenBank/DDBJ databases">
        <title>Xanthobacter tagetidis genome sequencing and assembly.</title>
        <authorList>
            <person name="Maclea K.S."/>
            <person name="Goen A.E."/>
            <person name="Fatima S.A."/>
        </authorList>
    </citation>
    <scope>NUCLEOTIDE SEQUENCE [LARGE SCALE GENOMIC DNA]</scope>
    <source>
        <strain evidence="4 5">ATCC 700314</strain>
    </source>
</reference>
<dbReference type="InterPro" id="IPR003509">
    <property type="entry name" value="UPF0102_YraN-like"/>
</dbReference>
<comment type="similarity">
    <text evidence="1 2">Belongs to the UPF0102 family.</text>
</comment>
<dbReference type="EMBL" id="RCTF01000004">
    <property type="protein sequence ID" value="RLP80112.1"/>
    <property type="molecule type" value="Genomic_DNA"/>
</dbReference>
<feature type="compositionally biased region" description="Low complexity" evidence="3">
    <location>
        <begin position="13"/>
        <end position="29"/>
    </location>
</feature>
<dbReference type="PANTHER" id="PTHR34039:SF1">
    <property type="entry name" value="UPF0102 PROTEIN YRAN"/>
    <property type="match status" value="1"/>
</dbReference>
<comment type="caution">
    <text evidence="4">The sequence shown here is derived from an EMBL/GenBank/DDBJ whole genome shotgun (WGS) entry which is preliminary data.</text>
</comment>
<evidence type="ECO:0000313" key="5">
    <source>
        <dbReference type="Proteomes" id="UP000269692"/>
    </source>
</evidence>
<evidence type="ECO:0000313" key="4">
    <source>
        <dbReference type="EMBL" id="RLP80112.1"/>
    </source>
</evidence>
<evidence type="ECO:0000256" key="2">
    <source>
        <dbReference type="HAMAP-Rule" id="MF_00048"/>
    </source>
</evidence>
<dbReference type="NCBIfam" id="NF009151">
    <property type="entry name" value="PRK12497.1-5"/>
    <property type="match status" value="1"/>
</dbReference>
<sequence length="151" mass="16347">MPALWPCPRRARATVPTTTRPRTAVAEPPSGTEKRRAAFRSGLAAEDRAATLLEARGFEVLGRRVRTKAGEIDLVARLGDLLVFCEVKLRAGLDDAAFAVLPRQRRRIAAAAEAYLAAHPEYDGMNLRFDAVLLARTGAAEHLPGAFEAEG</sequence>
<dbReference type="SUPFAM" id="SSF52980">
    <property type="entry name" value="Restriction endonuclease-like"/>
    <property type="match status" value="1"/>
</dbReference>
<accession>A0A3L7AL58</accession>
<dbReference type="OrthoDB" id="9812968at2"/>
<dbReference type="InterPro" id="IPR011335">
    <property type="entry name" value="Restrct_endonuc-II-like"/>
</dbReference>
<evidence type="ECO:0000256" key="1">
    <source>
        <dbReference type="ARBA" id="ARBA00006738"/>
    </source>
</evidence>
<gene>
    <name evidence="4" type="ORF">D9R14_07095</name>
</gene>
<dbReference type="PANTHER" id="PTHR34039">
    <property type="entry name" value="UPF0102 PROTEIN YRAN"/>
    <property type="match status" value="1"/>
</dbReference>
<feature type="region of interest" description="Disordered" evidence="3">
    <location>
        <begin position="13"/>
        <end position="35"/>
    </location>
</feature>
<dbReference type="AlphaFoldDB" id="A0A3L7AL58"/>
<keyword evidence="5" id="KW-1185">Reference proteome</keyword>
<dbReference type="Pfam" id="PF02021">
    <property type="entry name" value="UPF0102"/>
    <property type="match status" value="1"/>
</dbReference>
<organism evidence="4 5">
    <name type="scientific">Xanthobacter tagetidis</name>
    <dbReference type="NCBI Taxonomy" id="60216"/>
    <lineage>
        <taxon>Bacteria</taxon>
        <taxon>Pseudomonadati</taxon>
        <taxon>Pseudomonadota</taxon>
        <taxon>Alphaproteobacteria</taxon>
        <taxon>Hyphomicrobiales</taxon>
        <taxon>Xanthobacteraceae</taxon>
        <taxon>Xanthobacter</taxon>
    </lineage>
</organism>
<dbReference type="Gene3D" id="3.40.1350.10">
    <property type="match status" value="1"/>
</dbReference>
<dbReference type="HAMAP" id="MF_00048">
    <property type="entry name" value="UPF0102"/>
    <property type="match status" value="1"/>
</dbReference>
<dbReference type="InterPro" id="IPR011856">
    <property type="entry name" value="tRNA_endonuc-like_dom_sf"/>
</dbReference>